<protein>
    <recommendedName>
        <fullName evidence="1">DZANK-type domain-containing protein</fullName>
    </recommendedName>
</protein>
<dbReference type="EMBL" id="DTLB01000023">
    <property type="protein sequence ID" value="HFW32192.1"/>
    <property type="molecule type" value="Genomic_DNA"/>
</dbReference>
<organism evidence="2">
    <name type="scientific">Archaeoglobus fulgidus</name>
    <dbReference type="NCBI Taxonomy" id="2234"/>
    <lineage>
        <taxon>Archaea</taxon>
        <taxon>Methanobacteriati</taxon>
        <taxon>Methanobacteriota</taxon>
        <taxon>Archaeoglobi</taxon>
        <taxon>Archaeoglobales</taxon>
        <taxon>Archaeoglobaceae</taxon>
        <taxon>Archaeoglobus</taxon>
    </lineage>
</organism>
<proteinExistence type="predicted"/>
<evidence type="ECO:0000259" key="1">
    <source>
        <dbReference type="Pfam" id="PF12773"/>
    </source>
</evidence>
<dbReference type="Pfam" id="PF12773">
    <property type="entry name" value="DZR"/>
    <property type="match status" value="1"/>
</dbReference>
<feature type="domain" description="DZANK-type" evidence="1">
    <location>
        <begin position="24"/>
        <end position="65"/>
    </location>
</feature>
<comment type="caution">
    <text evidence="2">The sequence shown here is derived from an EMBL/GenBank/DDBJ whole genome shotgun (WGS) entry which is preliminary data.</text>
</comment>
<evidence type="ECO:0000313" key="2">
    <source>
        <dbReference type="EMBL" id="HFW32192.1"/>
    </source>
</evidence>
<dbReference type="InterPro" id="IPR025874">
    <property type="entry name" value="DZR"/>
</dbReference>
<gene>
    <name evidence="2" type="ORF">ENW66_04470</name>
</gene>
<accession>A0A7C3M991</accession>
<dbReference type="AlphaFoldDB" id="A0A7C3M991"/>
<reference evidence="2" key="1">
    <citation type="journal article" date="2020" name="mSystems">
        <title>Genome- and Community-Level Interaction Insights into Carbon Utilization and Element Cycling Functions of Hydrothermarchaeota in Hydrothermal Sediment.</title>
        <authorList>
            <person name="Zhou Z."/>
            <person name="Liu Y."/>
            <person name="Xu W."/>
            <person name="Pan J."/>
            <person name="Luo Z.H."/>
            <person name="Li M."/>
        </authorList>
    </citation>
    <scope>NUCLEOTIDE SEQUENCE [LARGE SCALE GENOMIC DNA]</scope>
    <source>
        <strain evidence="2">SpSt-87</strain>
    </source>
</reference>
<name>A0A7C3M991_ARCFL</name>
<sequence length="68" mass="7759">MSFWEGVHWGMGFSGEMGRLEFKCPFCFKPVNPEDKVCPNCKKDLPVCPHCKIVLPYFDECPSCGKDL</sequence>